<keyword evidence="3" id="KW-1185">Reference proteome</keyword>
<protein>
    <submittedName>
        <fullName evidence="2">Uncharacterized protein</fullName>
    </submittedName>
</protein>
<dbReference type="AlphaFoldDB" id="A0A4Y3KW04"/>
<evidence type="ECO:0000313" key="2">
    <source>
        <dbReference type="EMBL" id="GEA87090.1"/>
    </source>
</evidence>
<feature type="region of interest" description="Disordered" evidence="1">
    <location>
        <begin position="46"/>
        <end position="73"/>
    </location>
</feature>
<proteinExistence type="predicted"/>
<accession>A0A4Y3KW04</accession>
<organism evidence="2 3">
    <name type="scientific">Cellulomonas cellasea</name>
    <dbReference type="NCBI Taxonomy" id="43670"/>
    <lineage>
        <taxon>Bacteria</taxon>
        <taxon>Bacillati</taxon>
        <taxon>Actinomycetota</taxon>
        <taxon>Actinomycetes</taxon>
        <taxon>Micrococcales</taxon>
        <taxon>Cellulomonadaceae</taxon>
        <taxon>Cellulomonas</taxon>
    </lineage>
</organism>
<evidence type="ECO:0000256" key="1">
    <source>
        <dbReference type="SAM" id="MobiDB-lite"/>
    </source>
</evidence>
<gene>
    <name evidence="2" type="ORF">CCE01nite_10390</name>
</gene>
<dbReference type="Proteomes" id="UP000317046">
    <property type="component" value="Unassembled WGS sequence"/>
</dbReference>
<sequence>MPWRTTRYAIPAASSAAVARCSPGVRDSSGAVSGCGSCAIRRAYGGPAERGGGLGPDDPHTRGAPPHPNVPGT</sequence>
<reference evidence="2" key="1">
    <citation type="submission" date="2019-06" db="EMBL/GenBank/DDBJ databases">
        <title>Whole genome shotgun sequence of Cellulomonas cellasea NBRC 3753.</title>
        <authorList>
            <person name="Hosoyama A."/>
            <person name="Uohara A."/>
            <person name="Ohji S."/>
            <person name="Ichikawa N."/>
        </authorList>
    </citation>
    <scope>NUCLEOTIDE SEQUENCE [LARGE SCALE GENOMIC DNA]</scope>
    <source>
        <strain evidence="2">NBRC 3753</strain>
    </source>
</reference>
<evidence type="ECO:0000313" key="3">
    <source>
        <dbReference type="Proteomes" id="UP000317046"/>
    </source>
</evidence>
<dbReference type="EMBL" id="BJLR01000011">
    <property type="protein sequence ID" value="GEA87090.1"/>
    <property type="molecule type" value="Genomic_DNA"/>
</dbReference>
<comment type="caution">
    <text evidence="2">The sequence shown here is derived from an EMBL/GenBank/DDBJ whole genome shotgun (WGS) entry which is preliminary data.</text>
</comment>
<name>A0A4Y3KW04_9CELL</name>